<evidence type="ECO:0000259" key="1">
    <source>
        <dbReference type="Pfam" id="PF02698"/>
    </source>
</evidence>
<dbReference type="GO" id="GO:0005886">
    <property type="term" value="C:plasma membrane"/>
    <property type="evidence" value="ECO:0007669"/>
    <property type="project" value="TreeGrafter"/>
</dbReference>
<comment type="caution">
    <text evidence="2">The sequence shown here is derived from an EMBL/GenBank/DDBJ whole genome shotgun (WGS) entry which is preliminary data.</text>
</comment>
<dbReference type="Pfam" id="PF02698">
    <property type="entry name" value="DUF218"/>
    <property type="match status" value="1"/>
</dbReference>
<dbReference type="EMBL" id="LFEJ01000012">
    <property type="protein sequence ID" value="KMV35336.1"/>
    <property type="molecule type" value="Genomic_DNA"/>
</dbReference>
<dbReference type="InterPro" id="IPR051599">
    <property type="entry name" value="Cell_Envelope_Assoc"/>
</dbReference>
<dbReference type="Proteomes" id="UP000037315">
    <property type="component" value="Unassembled WGS sequence"/>
</dbReference>
<evidence type="ECO:0000313" key="3">
    <source>
        <dbReference type="Proteomes" id="UP000037315"/>
    </source>
</evidence>
<accession>A0A0J8VQ76</accession>
<dbReference type="STRING" id="1121863.GCA_000621185_01902"/>
<protein>
    <submittedName>
        <fullName evidence="2">Multidrug MFS transporter</fullName>
    </submittedName>
</protein>
<dbReference type="PANTHER" id="PTHR30336">
    <property type="entry name" value="INNER MEMBRANE PROTEIN, PROBABLE PERMEASE"/>
    <property type="match status" value="1"/>
</dbReference>
<dbReference type="CDD" id="cd06259">
    <property type="entry name" value="YdcF-like"/>
    <property type="match status" value="1"/>
</dbReference>
<organism evidence="2 3">
    <name type="scientific">Franconibacter pulveris</name>
    <dbReference type="NCBI Taxonomy" id="435910"/>
    <lineage>
        <taxon>Bacteria</taxon>
        <taxon>Pseudomonadati</taxon>
        <taxon>Pseudomonadota</taxon>
        <taxon>Gammaproteobacteria</taxon>
        <taxon>Enterobacterales</taxon>
        <taxon>Enterobacteriaceae</taxon>
        <taxon>Franconibacter</taxon>
    </lineage>
</organism>
<dbReference type="OrthoDB" id="9782395at2"/>
<reference evidence="2 3" key="1">
    <citation type="submission" date="2015-06" db="EMBL/GenBank/DDBJ databases">
        <title>Genome sequencing of Cronobacter sp. strain DJ34 isolated from petroleum contaminated sludge of Duliajan Oil Fields, Assam, India.</title>
        <authorList>
            <person name="Pal S."/>
            <person name="Banerjee T.D."/>
            <person name="Roy A."/>
            <person name="Sar P."/>
            <person name="Kazy S.K."/>
        </authorList>
    </citation>
    <scope>NUCLEOTIDE SEQUENCE [LARGE SCALE GENOMIC DNA]</scope>
    <source>
        <strain evidence="2 3">DJ34</strain>
    </source>
</reference>
<evidence type="ECO:0000313" key="2">
    <source>
        <dbReference type="EMBL" id="KMV35336.1"/>
    </source>
</evidence>
<dbReference type="AlphaFoldDB" id="A0A0J8VQ76"/>
<proteinExistence type="predicted"/>
<dbReference type="Gene3D" id="3.40.50.620">
    <property type="entry name" value="HUPs"/>
    <property type="match status" value="1"/>
</dbReference>
<dbReference type="RefSeq" id="WP_048887803.1">
    <property type="nucleotide sequence ID" value="NZ_LFEJ01000012.1"/>
</dbReference>
<dbReference type="InterPro" id="IPR003848">
    <property type="entry name" value="DUF218"/>
</dbReference>
<sequence length="204" mass="22542">MNTRQSFGLLAAVLLLIATLGVVNAVSIYQYSLLSETQRADCAIVAGAGIADSQPSPVFKERLNHAFALYRQGYAPIIILTGGTSAGSSLSDAAIARTYLLTKGVSENAILLEEKSRVTRENFRYARQIMAAHHLRTALLVSDPLHMKRAMLIARDEGIDARPSPTPTTRYRSFEARLSFLIRETFYYSGYQLLRLKQSLLSTV</sequence>
<dbReference type="PANTHER" id="PTHR30336:SF20">
    <property type="entry name" value="DUF218 DOMAIN-CONTAINING PROTEIN"/>
    <property type="match status" value="1"/>
</dbReference>
<dbReference type="InterPro" id="IPR014729">
    <property type="entry name" value="Rossmann-like_a/b/a_fold"/>
</dbReference>
<keyword evidence="3" id="KW-1185">Reference proteome</keyword>
<dbReference type="PATRIC" id="fig|1656095.3.peg.3563"/>
<feature type="domain" description="DUF218" evidence="1">
    <location>
        <begin position="41"/>
        <end position="184"/>
    </location>
</feature>
<name>A0A0J8VQ76_9ENTR</name>
<gene>
    <name evidence="2" type="ORF">ACH50_07855</name>
</gene>